<dbReference type="InterPro" id="IPR029006">
    <property type="entry name" value="ADF-H/Gelsolin-like_dom_sf"/>
</dbReference>
<dbReference type="GO" id="GO:0030042">
    <property type="term" value="P:actin filament depolymerization"/>
    <property type="evidence" value="ECO:0007669"/>
    <property type="project" value="TreeGrafter"/>
</dbReference>
<evidence type="ECO:0000256" key="7">
    <source>
        <dbReference type="ARBA" id="ARBA00023212"/>
    </source>
</evidence>
<evidence type="ECO:0000256" key="11">
    <source>
        <dbReference type="SAM" id="MobiDB-lite"/>
    </source>
</evidence>
<evidence type="ECO:0000256" key="10">
    <source>
        <dbReference type="ARBA" id="ARBA00069496"/>
    </source>
</evidence>
<dbReference type="CDD" id="cd11285">
    <property type="entry name" value="ADF_Twf-N_like"/>
    <property type="match status" value="1"/>
</dbReference>
<dbReference type="GO" id="GO:0003785">
    <property type="term" value="F:actin monomer binding"/>
    <property type="evidence" value="ECO:0007669"/>
    <property type="project" value="TreeGrafter"/>
</dbReference>
<dbReference type="GO" id="GO:0010976">
    <property type="term" value="P:positive regulation of neuron projection development"/>
    <property type="evidence" value="ECO:0007669"/>
    <property type="project" value="TreeGrafter"/>
</dbReference>
<keyword evidence="6" id="KW-0009">Actin-binding</keyword>
<dbReference type="AlphaFoldDB" id="A0A6B2EES5"/>
<feature type="domain" description="ADF-H" evidence="12">
    <location>
        <begin position="176"/>
        <end position="313"/>
    </location>
</feature>
<accession>A0A6B2EES5</accession>
<dbReference type="SMART" id="SM00102">
    <property type="entry name" value="ADF"/>
    <property type="match status" value="2"/>
</dbReference>
<dbReference type="GO" id="GO:0005938">
    <property type="term" value="C:cell cortex"/>
    <property type="evidence" value="ECO:0007669"/>
    <property type="project" value="UniProtKB-SubCell"/>
</dbReference>
<comment type="subcellular location">
    <subcellularLocation>
        <location evidence="2">Cytoplasm</location>
        <location evidence="2">Cell cortex</location>
    </subcellularLocation>
    <subcellularLocation>
        <location evidence="1">Cytoplasm</location>
        <location evidence="1">Cytoskeleton</location>
    </subcellularLocation>
</comment>
<evidence type="ECO:0000313" key="13">
    <source>
        <dbReference type="EMBL" id="NBJ61651.1"/>
    </source>
</evidence>
<dbReference type="PANTHER" id="PTHR13759:SF1">
    <property type="entry name" value="TWINFILIN"/>
    <property type="match status" value="1"/>
</dbReference>
<protein>
    <recommendedName>
        <fullName evidence="10">Twinfilin</fullName>
    </recommendedName>
</protein>
<dbReference type="CDD" id="cd11284">
    <property type="entry name" value="ADF_Twf-C_like"/>
    <property type="match status" value="1"/>
</dbReference>
<keyword evidence="5" id="KW-0677">Repeat</keyword>
<name>A0A6B2EES5_9DIPT</name>
<comment type="similarity">
    <text evidence="3">Belongs to the actin-binding proteins ADF family. Twinfilin subfamily.</text>
</comment>
<dbReference type="Pfam" id="PF00241">
    <property type="entry name" value="Cofilin_ADF"/>
    <property type="match status" value="2"/>
</dbReference>
<dbReference type="PROSITE" id="PS51263">
    <property type="entry name" value="ADF_H"/>
    <property type="match status" value="2"/>
</dbReference>
<dbReference type="EMBL" id="GIFK01003948">
    <property type="protein sequence ID" value="NBJ61651.1"/>
    <property type="molecule type" value="Transcribed_RNA"/>
</dbReference>
<proteinExistence type="inferred from homology"/>
<feature type="region of interest" description="Disordered" evidence="11">
    <location>
        <begin position="319"/>
        <end position="344"/>
    </location>
</feature>
<keyword evidence="4" id="KW-0963">Cytoplasm</keyword>
<comment type="subunit">
    <text evidence="8">Interacts with G-actin; ADP-actin form.</text>
</comment>
<dbReference type="GO" id="GO:0030016">
    <property type="term" value="C:myofibril"/>
    <property type="evidence" value="ECO:0007669"/>
    <property type="project" value="TreeGrafter"/>
</dbReference>
<evidence type="ECO:0000256" key="8">
    <source>
        <dbReference type="ARBA" id="ARBA00038532"/>
    </source>
</evidence>
<dbReference type="GO" id="GO:0010591">
    <property type="term" value="P:regulation of lamellipodium assembly"/>
    <property type="evidence" value="ECO:0007669"/>
    <property type="project" value="TreeGrafter"/>
</dbReference>
<evidence type="ECO:0000256" key="1">
    <source>
        <dbReference type="ARBA" id="ARBA00004245"/>
    </source>
</evidence>
<dbReference type="FunFam" id="3.40.20.10:FF:000007">
    <property type="entry name" value="Twinfilin-1 isoform 1"/>
    <property type="match status" value="1"/>
</dbReference>
<dbReference type="GO" id="GO:0051016">
    <property type="term" value="P:barbed-end actin filament capping"/>
    <property type="evidence" value="ECO:0007669"/>
    <property type="project" value="TreeGrafter"/>
</dbReference>
<dbReference type="PANTHER" id="PTHR13759">
    <property type="entry name" value="TWINFILIN"/>
    <property type="match status" value="1"/>
</dbReference>
<evidence type="ECO:0000256" key="6">
    <source>
        <dbReference type="ARBA" id="ARBA00023203"/>
    </source>
</evidence>
<reference evidence="13" key="1">
    <citation type="submission" date="2019-10" db="EMBL/GenBank/DDBJ databases">
        <title>Short sand fly seasons in Tbilisi, Georgia, hinder development of host immunity to saliva of the visceral leishmaniasis vector Phlebotomus kandelakii.</title>
        <authorList>
            <person name="Oliveira F."/>
            <person name="Giorgobiani E."/>
            <person name="Guimaraes-Costa A.B."/>
            <person name="Abdeladhim M."/>
            <person name="Oristian J."/>
            <person name="Tskhvaradze L."/>
            <person name="Tsertsvadze N."/>
            <person name="Zakalashvili M."/>
            <person name="Valenzuela J.G."/>
            <person name="Kamhawi S."/>
        </authorList>
    </citation>
    <scope>NUCLEOTIDE SEQUENCE</scope>
    <source>
        <strain evidence="13">Wild-capture in Tbilisi</strain>
        <tissue evidence="13">Salivary glands</tissue>
    </source>
</reference>
<dbReference type="Gene3D" id="3.40.20.10">
    <property type="entry name" value="Severin"/>
    <property type="match status" value="2"/>
</dbReference>
<keyword evidence="7" id="KW-0206">Cytoskeleton</keyword>
<feature type="domain" description="ADF-H" evidence="12">
    <location>
        <begin position="4"/>
        <end position="140"/>
    </location>
</feature>
<evidence type="ECO:0000259" key="12">
    <source>
        <dbReference type="PROSITE" id="PS51263"/>
    </source>
</evidence>
<dbReference type="FunFam" id="3.40.20.10:FF:000042">
    <property type="entry name" value="Actin depolymerizing protein"/>
    <property type="match status" value="1"/>
</dbReference>
<dbReference type="InterPro" id="IPR028458">
    <property type="entry name" value="Twinfilin"/>
</dbReference>
<sequence length="344" mass="39599">MSHQTGIKANEKLLKFFGKCKDSKTRAVKIAIENEELTLSDHKEVKKDWVKDYDKCIPPMVDENTPCYILYRLDTKSSLGGYEWLLLSWSPDTATIRHKMMYASTKATLKNEFGSAHIKEELHATSPDEVTYAGYEKHKRDFSAPVPLTTREEELQEMRKTEIKTEINTETRQKTLNGIGFPVSQAALDAIRDALKGSYTYIQFRLDIAQEEIHLVTAANIDVGGLQQMMPKDEARYHLFLYKHTHEGDYQESFVFIYSMPGYSCSVKDRMMYSTCLRPFVYAIADQGVEIVKKLEVDATDEITEEYLQDELHPKKILHRPIFDKPPGPKNRGAKRVTRPQTTE</sequence>
<dbReference type="SUPFAM" id="SSF55753">
    <property type="entry name" value="Actin depolymerizing proteins"/>
    <property type="match status" value="2"/>
</dbReference>
<comment type="function">
    <text evidence="9">Actin-binding protein involved in motile and morphological processes. Inhibits actin polymerization, likely by sequestering G-actin.</text>
</comment>
<evidence type="ECO:0000256" key="5">
    <source>
        <dbReference type="ARBA" id="ARBA00022737"/>
    </source>
</evidence>
<dbReference type="GO" id="GO:0005884">
    <property type="term" value="C:actin filament"/>
    <property type="evidence" value="ECO:0007669"/>
    <property type="project" value="TreeGrafter"/>
</dbReference>
<dbReference type="InterPro" id="IPR002108">
    <property type="entry name" value="ADF-H"/>
</dbReference>
<evidence type="ECO:0000256" key="4">
    <source>
        <dbReference type="ARBA" id="ARBA00022490"/>
    </source>
</evidence>
<dbReference type="GO" id="GO:0051015">
    <property type="term" value="F:actin filament binding"/>
    <property type="evidence" value="ECO:0007669"/>
    <property type="project" value="TreeGrafter"/>
</dbReference>
<evidence type="ECO:0000256" key="9">
    <source>
        <dbReference type="ARBA" id="ARBA00056419"/>
    </source>
</evidence>
<evidence type="ECO:0000256" key="3">
    <source>
        <dbReference type="ARBA" id="ARBA00009557"/>
    </source>
</evidence>
<organism evidence="13">
    <name type="scientific">Phlebotomus kandelakii</name>
    <dbReference type="NCBI Taxonomy" id="1109342"/>
    <lineage>
        <taxon>Eukaryota</taxon>
        <taxon>Metazoa</taxon>
        <taxon>Ecdysozoa</taxon>
        <taxon>Arthropoda</taxon>
        <taxon>Hexapoda</taxon>
        <taxon>Insecta</taxon>
        <taxon>Pterygota</taxon>
        <taxon>Neoptera</taxon>
        <taxon>Endopterygota</taxon>
        <taxon>Diptera</taxon>
        <taxon>Nematocera</taxon>
        <taxon>Psychodoidea</taxon>
        <taxon>Psychodidae</taxon>
        <taxon>Phlebotomus</taxon>
        <taxon>Larroussius</taxon>
    </lineage>
</organism>
<evidence type="ECO:0000256" key="2">
    <source>
        <dbReference type="ARBA" id="ARBA00004544"/>
    </source>
</evidence>